<dbReference type="PANTHER" id="PTHR30330">
    <property type="entry name" value="AGSS FAMILY TRANSPORTER, SODIUM-ALANINE"/>
    <property type="match status" value="1"/>
</dbReference>
<dbReference type="AlphaFoldDB" id="A0A1D9MM16"/>
<evidence type="ECO:0000256" key="8">
    <source>
        <dbReference type="RuleBase" id="RU363064"/>
    </source>
</evidence>
<sequence>MFFSPLLGTAMPRLNQLAGLQPAQTWSEKVNQAISNALDPFVNALSSVVFFAPKIGDVEIPLIVLWLLAGGIFFTVYLSFQQLRPSAHAHSRRLVKGMFSRHTDPGEVTSFQALATELSGTVGLGNIAGVAVAITLGGPGATLWIIIAGLIGMALKMAEATLGVKYREVAEDGTTSGGPMYYLQNGLAEQGKPLLGRILAIFFAIATVFGVTGAGNMFQSNQAAAQLVHITGGENGFLYGREWLIGVVFAIVAGVVILGGIQKIGAVTSKVVPFMAVLYLVMCLFVIIPNISQIPAAFEEIFEGAFTGHGIAGGVLGVMIVGLRRAAFSNAAGVGTAAMAHSAVKTRRPATEGFVAMWEPFVDSVLICTLTALTVIISGVWHNGENVEGVQLTASALSTAVSWFDIPLTIAVALFAFSTMLSYSYYGMKAVGYLFGGSRKAEQTYNIIYLILIVVGAAASLDTIINFSDAMFFLMSIPNLLGLYFLAGVVKREILGHREKVDAGVISEVEEHEATGIFSTGPDSDPTHVEIAHAETVAAFEAAAEARYDAENATNDASISDEITADRVAEAEAAAAMAVETAATARQIVIEADDHTGMLPDHAEVDALVSGHATESSINSDNEDDSESASEQQS</sequence>
<feature type="transmembrane region" description="Helical" evidence="8">
    <location>
        <begin position="198"/>
        <end position="218"/>
    </location>
</feature>
<comment type="subcellular location">
    <subcellularLocation>
        <location evidence="1 8">Cell membrane</location>
        <topology evidence="1 8">Multi-pass membrane protein</topology>
    </subcellularLocation>
</comment>
<feature type="transmembrane region" description="Helical" evidence="8">
    <location>
        <begin position="238"/>
        <end position="259"/>
    </location>
</feature>
<protein>
    <submittedName>
        <fullName evidence="10">Sodium:alanine symporter</fullName>
    </submittedName>
</protein>
<evidence type="ECO:0000256" key="2">
    <source>
        <dbReference type="ARBA" id="ARBA00009261"/>
    </source>
</evidence>
<keyword evidence="3 8" id="KW-0813">Transport</keyword>
<feature type="transmembrane region" description="Helical" evidence="8">
    <location>
        <begin position="60"/>
        <end position="80"/>
    </location>
</feature>
<evidence type="ECO:0000256" key="6">
    <source>
        <dbReference type="ARBA" id="ARBA00022989"/>
    </source>
</evidence>
<keyword evidence="4 8" id="KW-1003">Cell membrane</keyword>
<evidence type="ECO:0000256" key="1">
    <source>
        <dbReference type="ARBA" id="ARBA00004651"/>
    </source>
</evidence>
<name>A0A1D9MM16_9ACTO</name>
<feature type="transmembrane region" description="Helical" evidence="8">
    <location>
        <begin position="401"/>
        <end position="426"/>
    </location>
</feature>
<evidence type="ECO:0000256" key="9">
    <source>
        <dbReference type="SAM" id="MobiDB-lite"/>
    </source>
</evidence>
<evidence type="ECO:0000313" key="10">
    <source>
        <dbReference type="EMBL" id="AOZ73336.1"/>
    </source>
</evidence>
<dbReference type="NCBIfam" id="TIGR00835">
    <property type="entry name" value="agcS"/>
    <property type="match status" value="1"/>
</dbReference>
<dbReference type="EMBL" id="CP017812">
    <property type="protein sequence ID" value="AOZ73336.1"/>
    <property type="molecule type" value="Genomic_DNA"/>
</dbReference>
<dbReference type="Proteomes" id="UP000176288">
    <property type="component" value="Chromosome"/>
</dbReference>
<gene>
    <name evidence="10" type="ORF">BK816_08675</name>
</gene>
<keyword evidence="8" id="KW-0769">Symport</keyword>
<comment type="similarity">
    <text evidence="2 8">Belongs to the alanine or glycine:cation symporter (AGCS) (TC 2.A.25) family.</text>
</comment>
<evidence type="ECO:0000256" key="7">
    <source>
        <dbReference type="ARBA" id="ARBA00023136"/>
    </source>
</evidence>
<dbReference type="Pfam" id="PF01235">
    <property type="entry name" value="Na_Ala_symp"/>
    <property type="match status" value="1"/>
</dbReference>
<feature type="transmembrane region" description="Helical" evidence="8">
    <location>
        <begin position="127"/>
        <end position="155"/>
    </location>
</feature>
<organism evidence="10 11">
    <name type="scientific">Boudabousia tangfeifanii</name>
    <dbReference type="NCBI Taxonomy" id="1912795"/>
    <lineage>
        <taxon>Bacteria</taxon>
        <taxon>Bacillati</taxon>
        <taxon>Actinomycetota</taxon>
        <taxon>Actinomycetes</taxon>
        <taxon>Actinomycetales</taxon>
        <taxon>Actinomycetaceae</taxon>
        <taxon>Boudabousia</taxon>
    </lineage>
</organism>
<feature type="region of interest" description="Disordered" evidence="9">
    <location>
        <begin position="600"/>
        <end position="634"/>
    </location>
</feature>
<dbReference type="KEGG" id="avu:BK816_08675"/>
<evidence type="ECO:0000256" key="3">
    <source>
        <dbReference type="ARBA" id="ARBA00022448"/>
    </source>
</evidence>
<keyword evidence="6 8" id="KW-1133">Transmembrane helix</keyword>
<dbReference type="GO" id="GO:0005283">
    <property type="term" value="F:amino acid:sodium symporter activity"/>
    <property type="evidence" value="ECO:0007669"/>
    <property type="project" value="InterPro"/>
</dbReference>
<dbReference type="PRINTS" id="PR00175">
    <property type="entry name" value="NAALASMPORT"/>
</dbReference>
<evidence type="ECO:0000313" key="11">
    <source>
        <dbReference type="Proteomes" id="UP000176288"/>
    </source>
</evidence>
<keyword evidence="11" id="KW-1185">Reference proteome</keyword>
<feature type="transmembrane region" description="Helical" evidence="8">
    <location>
        <begin position="471"/>
        <end position="490"/>
    </location>
</feature>
<feature type="transmembrane region" description="Helical" evidence="8">
    <location>
        <begin position="271"/>
        <end position="292"/>
    </location>
</feature>
<dbReference type="GO" id="GO:0005886">
    <property type="term" value="C:plasma membrane"/>
    <property type="evidence" value="ECO:0007669"/>
    <property type="project" value="UniProtKB-SubCell"/>
</dbReference>
<feature type="transmembrane region" description="Helical" evidence="8">
    <location>
        <begin position="447"/>
        <end position="465"/>
    </location>
</feature>
<reference evidence="10 11" key="1">
    <citation type="submission" date="2016-10" db="EMBL/GenBank/DDBJ databases">
        <title>Actinomyces aegypiusis sp. nov., isolated from the Aegypius monachus in Qinghai Tibet Plateau China.</title>
        <authorList>
            <person name="Wang Y."/>
        </authorList>
    </citation>
    <scope>NUCLEOTIDE SEQUENCE [LARGE SCALE GENOMIC DNA]</scope>
    <source>
        <strain evidence="10 11">VUL4_3</strain>
    </source>
</reference>
<feature type="transmembrane region" description="Helical" evidence="8">
    <location>
        <begin position="304"/>
        <end position="323"/>
    </location>
</feature>
<accession>A0A1D9MM16</accession>
<dbReference type="InterPro" id="IPR001463">
    <property type="entry name" value="Na/Ala_symport"/>
</dbReference>
<dbReference type="PANTHER" id="PTHR30330:SF3">
    <property type="entry name" value="TRANSCRIPTIONAL REGULATOR, LRP FAMILY"/>
    <property type="match status" value="1"/>
</dbReference>
<dbReference type="Gene3D" id="1.20.1740.10">
    <property type="entry name" value="Amino acid/polyamine transporter I"/>
    <property type="match status" value="1"/>
</dbReference>
<keyword evidence="5 8" id="KW-0812">Transmembrane</keyword>
<keyword evidence="7 8" id="KW-0472">Membrane</keyword>
<evidence type="ECO:0000256" key="5">
    <source>
        <dbReference type="ARBA" id="ARBA00022692"/>
    </source>
</evidence>
<evidence type="ECO:0000256" key="4">
    <source>
        <dbReference type="ARBA" id="ARBA00022475"/>
    </source>
</evidence>
<proteinExistence type="inferred from homology"/>